<name>A0A9W7A8C9_9STRA</name>
<reference evidence="6" key="1">
    <citation type="journal article" date="2023" name="Commun. Biol.">
        <title>Genome analysis of Parmales, the sister group of diatoms, reveals the evolutionary specialization of diatoms from phago-mixotrophs to photoautotrophs.</title>
        <authorList>
            <person name="Ban H."/>
            <person name="Sato S."/>
            <person name="Yoshikawa S."/>
            <person name="Yamada K."/>
            <person name="Nakamura Y."/>
            <person name="Ichinomiya M."/>
            <person name="Sato N."/>
            <person name="Blanc-Mathieu R."/>
            <person name="Endo H."/>
            <person name="Kuwata A."/>
            <person name="Ogata H."/>
        </authorList>
    </citation>
    <scope>NUCLEOTIDE SEQUENCE [LARGE SCALE GENOMIC DNA]</scope>
    <source>
        <strain evidence="6">NIES 3701</strain>
    </source>
</reference>
<dbReference type="NCBIfam" id="TIGR01681">
    <property type="entry name" value="HAD-SF-IIIC"/>
    <property type="match status" value="1"/>
</dbReference>
<dbReference type="Pfam" id="PF00294">
    <property type="entry name" value="PfkB"/>
    <property type="match status" value="1"/>
</dbReference>
<dbReference type="PANTHER" id="PTHR10584">
    <property type="entry name" value="SUGAR KINASE"/>
    <property type="match status" value="1"/>
</dbReference>
<accession>A0A9W7A8C9</accession>
<protein>
    <recommendedName>
        <fullName evidence="7">Carbohydrate kinase PfkB domain-containing protein</fullName>
    </recommendedName>
</protein>
<dbReference type="Proteomes" id="UP001165085">
    <property type="component" value="Unassembled WGS sequence"/>
</dbReference>
<feature type="domain" description="FCP1 homology" evidence="4">
    <location>
        <begin position="351"/>
        <end position="482"/>
    </location>
</feature>
<organism evidence="5 6">
    <name type="scientific">Triparma strigata</name>
    <dbReference type="NCBI Taxonomy" id="1606541"/>
    <lineage>
        <taxon>Eukaryota</taxon>
        <taxon>Sar</taxon>
        <taxon>Stramenopiles</taxon>
        <taxon>Ochrophyta</taxon>
        <taxon>Bolidophyceae</taxon>
        <taxon>Parmales</taxon>
        <taxon>Triparmaceae</taxon>
        <taxon>Triparma</taxon>
    </lineage>
</organism>
<dbReference type="InterPro" id="IPR036412">
    <property type="entry name" value="HAD-like_sf"/>
</dbReference>
<dbReference type="Gene3D" id="3.40.1190.20">
    <property type="match status" value="1"/>
</dbReference>
<dbReference type="CDD" id="cd01427">
    <property type="entry name" value="HAD_like"/>
    <property type="match status" value="1"/>
</dbReference>
<evidence type="ECO:0008006" key="7">
    <source>
        <dbReference type="Google" id="ProtNLM"/>
    </source>
</evidence>
<comment type="caution">
    <text evidence="5">The sequence shown here is derived from an EMBL/GenBank/DDBJ whole genome shotgun (WGS) entry which is preliminary data.</text>
</comment>
<dbReference type="InterPro" id="IPR029056">
    <property type="entry name" value="Ribokinase-like"/>
</dbReference>
<keyword evidence="6" id="KW-1185">Reference proteome</keyword>
<dbReference type="InterPro" id="IPR023214">
    <property type="entry name" value="HAD_sf"/>
</dbReference>
<keyword evidence="2" id="KW-0418">Kinase</keyword>
<proteinExistence type="predicted"/>
<evidence type="ECO:0000256" key="2">
    <source>
        <dbReference type="ARBA" id="ARBA00022777"/>
    </source>
</evidence>
<dbReference type="Gene3D" id="3.40.50.1000">
    <property type="entry name" value="HAD superfamily/HAD-like"/>
    <property type="match status" value="1"/>
</dbReference>
<dbReference type="SUPFAM" id="SSF56784">
    <property type="entry name" value="HAD-like"/>
    <property type="match status" value="1"/>
</dbReference>
<dbReference type="OrthoDB" id="204058at2759"/>
<dbReference type="SUPFAM" id="SSF53613">
    <property type="entry name" value="Ribokinase-like"/>
    <property type="match status" value="1"/>
</dbReference>
<dbReference type="InterPro" id="IPR010033">
    <property type="entry name" value="HAD_SF_ppase_IIIC"/>
</dbReference>
<evidence type="ECO:0000313" key="6">
    <source>
        <dbReference type="Proteomes" id="UP001165085"/>
    </source>
</evidence>
<gene>
    <name evidence="5" type="ORF">TrST_g12046</name>
</gene>
<dbReference type="PROSITE" id="PS00584">
    <property type="entry name" value="PFKB_KINASES_2"/>
    <property type="match status" value="1"/>
</dbReference>
<dbReference type="PANTHER" id="PTHR10584:SF166">
    <property type="entry name" value="RIBOKINASE"/>
    <property type="match status" value="1"/>
</dbReference>
<evidence type="ECO:0000259" key="4">
    <source>
        <dbReference type="Pfam" id="PF03031"/>
    </source>
</evidence>
<dbReference type="InterPro" id="IPR011611">
    <property type="entry name" value="PfkB_dom"/>
</dbReference>
<sequence>MSSSPLHLTVIGDVFVDVTIQTPNLQPPPGSDTLIPPVKTAPGGSGINFLTHFTANYIDNTASLPNVTVEFHTAFNTEDDYGEILLQHLSTLPQVTTHCFDNSSNAATGHCVVLTSSVSSERTFFTHRGAMNHLNPAPLSPPTTASHFHLTGLMNMTLVLDTLRSSPSTSPILLTLKSHHSNGRTTSLVPQFSPNPSDYSLISHLLPYTTYLILSENEATSIASSITKTSEDYVKFFTKNVEYTIVTKGSLGACIIKRNSGIILTSSSPLVHSVVDSTGAGDAFAAGFLKSFKMEEKDMLESLRIGCAYGGAACMKLGATVALERVNELVKTVDVSLESSSFNDSGKEVFCVFDFDQTLTCVETSEFHFSSDNKVASVNQVFGSQHRMNMIVEMLKELKGKGCRISILSNNSSFVIRKCLRKLCPEAESCFERISGFEDVQCNNLGMPCSKSVSILDIIGRNSSNSSSRSVIFIDDNKTNIRDVQKIEGGVETKLIARGGMDEADIQEIIDWAGQQLNT</sequence>
<evidence type="ECO:0000313" key="5">
    <source>
        <dbReference type="EMBL" id="GMH63774.1"/>
    </source>
</evidence>
<dbReference type="Pfam" id="PF03031">
    <property type="entry name" value="NIF"/>
    <property type="match status" value="1"/>
</dbReference>
<dbReference type="EMBL" id="BRXY01000087">
    <property type="protein sequence ID" value="GMH63774.1"/>
    <property type="molecule type" value="Genomic_DNA"/>
</dbReference>
<evidence type="ECO:0000256" key="1">
    <source>
        <dbReference type="ARBA" id="ARBA00022679"/>
    </source>
</evidence>
<dbReference type="InterPro" id="IPR004274">
    <property type="entry name" value="FCP1_dom"/>
</dbReference>
<dbReference type="GO" id="GO:0016301">
    <property type="term" value="F:kinase activity"/>
    <property type="evidence" value="ECO:0007669"/>
    <property type="project" value="UniProtKB-KW"/>
</dbReference>
<feature type="domain" description="Carbohydrate kinase PfkB" evidence="3">
    <location>
        <begin position="8"/>
        <end position="322"/>
    </location>
</feature>
<evidence type="ECO:0000259" key="3">
    <source>
        <dbReference type="Pfam" id="PF00294"/>
    </source>
</evidence>
<dbReference type="InterPro" id="IPR002173">
    <property type="entry name" value="Carboh/pur_kinase_PfkB_CS"/>
</dbReference>
<keyword evidence="1" id="KW-0808">Transferase</keyword>
<dbReference type="AlphaFoldDB" id="A0A9W7A8C9"/>